<comment type="caution">
    <text evidence="8">The sequence shown here is derived from an EMBL/GenBank/DDBJ whole genome shotgun (WGS) entry which is preliminary data.</text>
</comment>
<sequence>MTSKRAVLVLNSGSSSLKFQLVEPDSGVSLAIGNVERIGEAASSVANHDSALRRAFEMLTDDGIDLYNCGLVAVGHRIVHGGNDFHLPTLLDEAVIGELERLSALAPLHNPPAVRCIKVARALLPDVAHVAVFDTAFFRDLPPAAATYAIDRQLADTWGIRRYGFHGISHLYVSGQAAAFLHKPLVGLNQIVLHLGNGASASAIAGGRPVETSMGLTPLEGLVMGTRSGDVDPGVIGYLWRTAKLSVDEIERMLNHRSGVLGLAGERDFRRLHAMIEAGDSSAQLAYDVFIHRLRKYIGAYLAVLGHTDAVSFTAGIGEHDATVRRDALAGMTELGLELDEQRNTAPSNRARRISTDGSRITVLVVPTNEELAIARDCVSLL</sequence>
<accession>A0A5B1BQV0</accession>
<dbReference type="EMBL" id="VTZN01000020">
    <property type="protein sequence ID" value="KAA1251178.1"/>
    <property type="molecule type" value="Genomic_DNA"/>
</dbReference>
<dbReference type="PANTHER" id="PTHR21060:SF15">
    <property type="entry name" value="ACETATE KINASE-RELATED"/>
    <property type="match status" value="1"/>
</dbReference>
<dbReference type="InterPro" id="IPR023865">
    <property type="entry name" value="Aliphatic_acid_kinase_CS"/>
</dbReference>
<dbReference type="AlphaFoldDB" id="A0A5B1BQV0"/>
<dbReference type="GO" id="GO:0000287">
    <property type="term" value="F:magnesium ion binding"/>
    <property type="evidence" value="ECO:0007669"/>
    <property type="project" value="UniProtKB-UniRule"/>
</dbReference>
<dbReference type="PROSITE" id="PS01076">
    <property type="entry name" value="ACETATE_KINASE_2"/>
    <property type="match status" value="1"/>
</dbReference>
<evidence type="ECO:0000256" key="5">
    <source>
        <dbReference type="ARBA" id="ARBA00022840"/>
    </source>
</evidence>
<dbReference type="GO" id="GO:0008776">
    <property type="term" value="F:acetate kinase activity"/>
    <property type="evidence" value="ECO:0007669"/>
    <property type="project" value="UniProtKB-UniRule"/>
</dbReference>
<evidence type="ECO:0000256" key="6">
    <source>
        <dbReference type="HAMAP-Rule" id="MF_00020"/>
    </source>
</evidence>
<feature type="binding site" evidence="6">
    <location>
        <position position="18"/>
    </location>
    <ligand>
        <name>ATP</name>
        <dbReference type="ChEBI" id="CHEBI:30616"/>
    </ligand>
</feature>
<dbReference type="NCBIfam" id="TIGR00016">
    <property type="entry name" value="ackA"/>
    <property type="match status" value="1"/>
</dbReference>
<dbReference type="PIRSF" id="PIRSF000722">
    <property type="entry name" value="Acetate_prop_kin"/>
    <property type="match status" value="1"/>
</dbReference>
<dbReference type="Proteomes" id="UP000324701">
    <property type="component" value="Unassembled WGS sequence"/>
</dbReference>
<feature type="site" description="Transition state stabilizer" evidence="6">
    <location>
        <position position="166"/>
    </location>
</feature>
<keyword evidence="6" id="KW-0460">Magnesium</keyword>
<dbReference type="Gene3D" id="3.30.420.40">
    <property type="match status" value="2"/>
</dbReference>
<dbReference type="RefSeq" id="WP_149652977.1">
    <property type="nucleotide sequence ID" value="NZ_VTZN01000020.1"/>
</dbReference>
<comment type="pathway">
    <text evidence="6">Metabolic intermediate biosynthesis; acetyl-CoA biosynthesis; acetyl-CoA from acetate: step 1/2.</text>
</comment>
<feature type="site" description="Transition state stabilizer" evidence="6">
    <location>
        <position position="227"/>
    </location>
</feature>
<evidence type="ECO:0000256" key="4">
    <source>
        <dbReference type="ARBA" id="ARBA00022777"/>
    </source>
</evidence>
<dbReference type="InterPro" id="IPR043129">
    <property type="entry name" value="ATPase_NBD"/>
</dbReference>
<evidence type="ECO:0000256" key="2">
    <source>
        <dbReference type="ARBA" id="ARBA00022679"/>
    </source>
</evidence>
<feature type="active site" description="Proton donor/acceptor" evidence="6">
    <location>
        <position position="134"/>
    </location>
</feature>
<dbReference type="InterPro" id="IPR004372">
    <property type="entry name" value="Ac/propionate_kinase"/>
</dbReference>
<dbReference type="Pfam" id="PF00871">
    <property type="entry name" value="Acetate_kinase"/>
    <property type="match status" value="1"/>
</dbReference>
<name>A0A5B1BQV0_MYCSI</name>
<evidence type="ECO:0000256" key="3">
    <source>
        <dbReference type="ARBA" id="ARBA00022741"/>
    </source>
</evidence>
<dbReference type="PROSITE" id="PS01075">
    <property type="entry name" value="ACETATE_KINASE_1"/>
    <property type="match status" value="1"/>
</dbReference>
<keyword evidence="9" id="KW-1185">Reference proteome</keyword>
<comment type="subcellular location">
    <subcellularLocation>
        <location evidence="6">Cytoplasm</location>
    </subcellularLocation>
</comment>
<keyword evidence="6" id="KW-0479">Metal-binding</keyword>
<feature type="binding site" evidence="6">
    <location>
        <position position="77"/>
    </location>
    <ligand>
        <name>substrate</name>
    </ligand>
</feature>
<protein>
    <recommendedName>
        <fullName evidence="6">Acetate kinase</fullName>
        <ecNumber evidence="6">2.7.2.1</ecNumber>
    </recommendedName>
    <alternativeName>
        <fullName evidence="6">Acetokinase</fullName>
    </alternativeName>
</protein>
<keyword evidence="3 6" id="KW-0547">Nucleotide-binding</keyword>
<comment type="cofactor">
    <cofactor evidence="6">
        <name>Mg(2+)</name>
        <dbReference type="ChEBI" id="CHEBI:18420"/>
    </cofactor>
    <cofactor evidence="6">
        <name>Mn(2+)</name>
        <dbReference type="ChEBI" id="CHEBI:29035"/>
    </cofactor>
    <text evidence="6">Mg(2+). Can also accept Mn(2+).</text>
</comment>
<feature type="binding site" evidence="6">
    <location>
        <begin position="268"/>
        <end position="270"/>
    </location>
    <ligand>
        <name>ATP</name>
        <dbReference type="ChEBI" id="CHEBI:30616"/>
    </ligand>
</feature>
<dbReference type="GO" id="GO:0005524">
    <property type="term" value="F:ATP binding"/>
    <property type="evidence" value="ECO:0007669"/>
    <property type="project" value="UniProtKB-KW"/>
</dbReference>
<evidence type="ECO:0000313" key="9">
    <source>
        <dbReference type="Proteomes" id="UP000324701"/>
    </source>
</evidence>
<dbReference type="GO" id="GO:0006085">
    <property type="term" value="P:acetyl-CoA biosynthetic process"/>
    <property type="evidence" value="ECO:0007669"/>
    <property type="project" value="UniProtKB-UniRule"/>
</dbReference>
<keyword evidence="5 6" id="KW-0067">ATP-binding</keyword>
<dbReference type="EC" id="2.7.2.1" evidence="6"/>
<dbReference type="PRINTS" id="PR00471">
    <property type="entry name" value="ACETATEKNASE"/>
</dbReference>
<evidence type="ECO:0000313" key="8">
    <source>
        <dbReference type="EMBL" id="KAA1251178.1"/>
    </source>
</evidence>
<feature type="binding site" evidence="6">
    <location>
        <position position="11"/>
    </location>
    <ligand>
        <name>Mg(2+)</name>
        <dbReference type="ChEBI" id="CHEBI:18420"/>
    </ligand>
</feature>
<reference evidence="8 9" key="1">
    <citation type="submission" date="2019-09" db="EMBL/GenBank/DDBJ databases">
        <title>Report of infection by Mycobacterium simiae a patient suffering from pulmonary tuberculosis.</title>
        <authorList>
            <person name="Mohanty P.S."/>
            <person name="Bansal A.K."/>
            <person name="Singh H."/>
            <person name="Sharma S."/>
            <person name="Patil S.A."/>
            <person name="Upadhaya P."/>
            <person name="Singh P.K."/>
            <person name="Kumar D."/>
            <person name="Kumar S."/>
            <person name="Singh R.K."/>
            <person name="Chaudhary B."/>
        </authorList>
    </citation>
    <scope>NUCLEOTIDE SEQUENCE [LARGE SCALE GENOMIC DNA]</scope>
    <source>
        <strain evidence="8 9">JAL-560-SIM</strain>
    </source>
</reference>
<evidence type="ECO:0000256" key="1">
    <source>
        <dbReference type="ARBA" id="ARBA00008748"/>
    </source>
</evidence>
<comment type="catalytic activity">
    <reaction evidence="6">
        <text>acetate + ATP = acetyl phosphate + ADP</text>
        <dbReference type="Rhea" id="RHEA:11352"/>
        <dbReference type="ChEBI" id="CHEBI:22191"/>
        <dbReference type="ChEBI" id="CHEBI:30089"/>
        <dbReference type="ChEBI" id="CHEBI:30616"/>
        <dbReference type="ChEBI" id="CHEBI:456216"/>
        <dbReference type="EC" id="2.7.2.1"/>
    </reaction>
</comment>
<keyword evidence="6" id="KW-0963">Cytoplasm</keyword>
<comment type="similarity">
    <text evidence="1 6 7">Belongs to the acetokinase family.</text>
</comment>
<feature type="binding site" evidence="6">
    <location>
        <begin position="194"/>
        <end position="198"/>
    </location>
    <ligand>
        <name>ATP</name>
        <dbReference type="ChEBI" id="CHEBI:30616"/>
    </ligand>
</feature>
<comment type="subunit">
    <text evidence="6">Homodimer.</text>
</comment>
<dbReference type="GO" id="GO:0005737">
    <property type="term" value="C:cytoplasm"/>
    <property type="evidence" value="ECO:0007669"/>
    <property type="project" value="UniProtKB-SubCell"/>
</dbReference>
<gene>
    <name evidence="6" type="primary">ackA</name>
    <name evidence="8" type="ORF">F0Q45_05480</name>
</gene>
<dbReference type="PANTHER" id="PTHR21060">
    <property type="entry name" value="ACETATE KINASE"/>
    <property type="match status" value="1"/>
</dbReference>
<proteinExistence type="inferred from homology"/>
<feature type="binding site" evidence="6">
    <location>
        <begin position="316"/>
        <end position="320"/>
    </location>
    <ligand>
        <name>ATP</name>
        <dbReference type="ChEBI" id="CHEBI:30616"/>
    </ligand>
</feature>
<comment type="function">
    <text evidence="6">Catalyzes the formation of acetyl phosphate from acetate and ATP. Can also catalyze the reverse reaction.</text>
</comment>
<keyword evidence="2 6" id="KW-0808">Transferase</keyword>
<dbReference type="InterPro" id="IPR000890">
    <property type="entry name" value="Aliphatic_acid_kin_short-chain"/>
</dbReference>
<keyword evidence="4 6" id="KW-0418">Kinase</keyword>
<dbReference type="SUPFAM" id="SSF53067">
    <property type="entry name" value="Actin-like ATPase domain"/>
    <property type="match status" value="2"/>
</dbReference>
<dbReference type="UniPathway" id="UPA00340">
    <property type="reaction ID" value="UER00458"/>
</dbReference>
<evidence type="ECO:0000256" key="7">
    <source>
        <dbReference type="RuleBase" id="RU003835"/>
    </source>
</evidence>
<organism evidence="8 9">
    <name type="scientific">Mycobacterium simiae</name>
    <name type="common">Mycobacterium habana</name>
    <dbReference type="NCBI Taxonomy" id="1784"/>
    <lineage>
        <taxon>Bacteria</taxon>
        <taxon>Bacillati</taxon>
        <taxon>Actinomycetota</taxon>
        <taxon>Actinomycetes</taxon>
        <taxon>Mycobacteriales</taxon>
        <taxon>Mycobacteriaceae</taxon>
        <taxon>Mycobacterium</taxon>
        <taxon>Mycobacterium simiae complex</taxon>
    </lineage>
</organism>
<dbReference type="GO" id="GO:0006083">
    <property type="term" value="P:acetate metabolic process"/>
    <property type="evidence" value="ECO:0007669"/>
    <property type="project" value="TreeGrafter"/>
</dbReference>
<dbReference type="HAMAP" id="MF_00020">
    <property type="entry name" value="Acetate_kinase"/>
    <property type="match status" value="1"/>
</dbReference>
<feature type="binding site" evidence="6">
    <location>
        <position position="370"/>
    </location>
    <ligand>
        <name>Mg(2+)</name>
        <dbReference type="ChEBI" id="CHEBI:18420"/>
    </ligand>
</feature>
<dbReference type="OrthoDB" id="9802453at2"/>
<dbReference type="CDD" id="cd24010">
    <property type="entry name" value="ASKHA_NBD_AcK_PK"/>
    <property type="match status" value="1"/>
</dbReference>